<sequence length="291" mass="32955">MPHSKPQLKHFARQMRNDPTDAEHTLWQHLRTRRLDGHRFVRQYVIETAIVDFACPSHKLAIELDGGQHDQRRTQDQLRTQRLNQHGYRVIRFWNNEVINNIEGVLQTIQQSRAKQQPTNDAADFGHAIRLLDQSETGASEQAKRAVVCPRRRDMVAPQPSRQASSRLRTRTPIRNHRREATAAVSRRKQRFSGRNVLPVRGRGNGETRANCARIHHRRGLRKCTFAKRKGREQASDASGVCTGWGRDVARSRRQLPSPPPHSNANSKSSAKPPATVIPVKASASADGTSI</sequence>
<reference evidence="3" key="1">
    <citation type="submission" date="2023-03" db="EMBL/GenBank/DDBJ databases">
        <authorList>
            <person name="Steffen K."/>
            <person name="Cardenas P."/>
        </authorList>
    </citation>
    <scope>NUCLEOTIDE SEQUENCE</scope>
</reference>
<dbReference type="InterPro" id="IPR047216">
    <property type="entry name" value="Endonuclease_DUF559_bact"/>
</dbReference>
<proteinExistence type="predicted"/>
<feature type="region of interest" description="Disordered" evidence="1">
    <location>
        <begin position="229"/>
        <end position="291"/>
    </location>
</feature>
<dbReference type="EMBL" id="CASHTH010001543">
    <property type="protein sequence ID" value="CAI8016618.1"/>
    <property type="molecule type" value="Genomic_DNA"/>
</dbReference>
<keyword evidence="4" id="KW-1185">Reference proteome</keyword>
<dbReference type="InterPro" id="IPR007569">
    <property type="entry name" value="DUF559"/>
</dbReference>
<feature type="compositionally biased region" description="Basic residues" evidence="1">
    <location>
        <begin position="168"/>
        <end position="178"/>
    </location>
</feature>
<evidence type="ECO:0000313" key="4">
    <source>
        <dbReference type="Proteomes" id="UP001174909"/>
    </source>
</evidence>
<dbReference type="GO" id="GO:0006281">
    <property type="term" value="P:DNA repair"/>
    <property type="evidence" value="ECO:0007669"/>
    <property type="project" value="UniProtKB-ARBA"/>
</dbReference>
<dbReference type="PANTHER" id="PTHR38590">
    <property type="entry name" value="BLL0828 PROTEIN"/>
    <property type="match status" value="1"/>
</dbReference>
<protein>
    <submittedName>
        <fullName evidence="3">Uncharacterized protein HI_1162</fullName>
    </submittedName>
</protein>
<feature type="domain" description="DUF559" evidence="2">
    <location>
        <begin position="8"/>
        <end position="111"/>
    </location>
</feature>
<dbReference type="SUPFAM" id="SSF52980">
    <property type="entry name" value="Restriction endonuclease-like"/>
    <property type="match status" value="1"/>
</dbReference>
<accession>A0AA35RRX1</accession>
<comment type="caution">
    <text evidence="3">The sequence shown here is derived from an EMBL/GenBank/DDBJ whole genome shotgun (WGS) entry which is preliminary data.</text>
</comment>
<dbReference type="InterPro" id="IPR011335">
    <property type="entry name" value="Restrct_endonuc-II-like"/>
</dbReference>
<gene>
    <name evidence="3" type="ORF">GBAR_LOCUS10179</name>
</gene>
<dbReference type="Pfam" id="PF04480">
    <property type="entry name" value="DUF559"/>
    <property type="match status" value="1"/>
</dbReference>
<dbReference type="Proteomes" id="UP001174909">
    <property type="component" value="Unassembled WGS sequence"/>
</dbReference>
<evidence type="ECO:0000256" key="1">
    <source>
        <dbReference type="SAM" id="MobiDB-lite"/>
    </source>
</evidence>
<dbReference type="CDD" id="cd01038">
    <property type="entry name" value="Endonuclease_DUF559"/>
    <property type="match status" value="1"/>
</dbReference>
<organism evidence="3 4">
    <name type="scientific">Geodia barretti</name>
    <name type="common">Barrett's horny sponge</name>
    <dbReference type="NCBI Taxonomy" id="519541"/>
    <lineage>
        <taxon>Eukaryota</taxon>
        <taxon>Metazoa</taxon>
        <taxon>Porifera</taxon>
        <taxon>Demospongiae</taxon>
        <taxon>Heteroscleromorpha</taxon>
        <taxon>Tetractinellida</taxon>
        <taxon>Astrophorina</taxon>
        <taxon>Geodiidae</taxon>
        <taxon>Geodia</taxon>
    </lineage>
</organism>
<dbReference type="PANTHER" id="PTHR38590:SF1">
    <property type="entry name" value="BLL0828 PROTEIN"/>
    <property type="match status" value="1"/>
</dbReference>
<feature type="region of interest" description="Disordered" evidence="1">
    <location>
        <begin position="154"/>
        <end position="207"/>
    </location>
</feature>
<evidence type="ECO:0000259" key="2">
    <source>
        <dbReference type="Pfam" id="PF04480"/>
    </source>
</evidence>
<dbReference type="Gene3D" id="3.40.960.10">
    <property type="entry name" value="VSR Endonuclease"/>
    <property type="match status" value="1"/>
</dbReference>
<dbReference type="AlphaFoldDB" id="A0AA35RRX1"/>
<name>A0AA35RRX1_GEOBA</name>
<evidence type="ECO:0000313" key="3">
    <source>
        <dbReference type="EMBL" id="CAI8016618.1"/>
    </source>
</evidence>